<keyword evidence="11" id="KW-1185">Reference proteome</keyword>
<reference evidence="10 11" key="1">
    <citation type="submission" date="2024-09" db="EMBL/GenBank/DDBJ databases">
        <title>Rethinking Asexuality: The Enigmatic Case of Functional Sexual Genes in Lepraria (Stereocaulaceae).</title>
        <authorList>
            <person name="Doellman M."/>
            <person name="Sun Y."/>
            <person name="Barcenas-Pena A."/>
            <person name="Lumbsch H.T."/>
            <person name="Grewe F."/>
        </authorList>
    </citation>
    <scope>NUCLEOTIDE SEQUENCE [LARGE SCALE GENOMIC DNA]</scope>
    <source>
        <strain evidence="10 11">Mercado 3170</strain>
    </source>
</reference>
<evidence type="ECO:0000259" key="9">
    <source>
        <dbReference type="PROSITE" id="PS50011"/>
    </source>
</evidence>
<dbReference type="Gene3D" id="1.10.510.10">
    <property type="entry name" value="Transferase(Phosphotransferase) domain 1"/>
    <property type="match status" value="1"/>
</dbReference>
<dbReference type="Proteomes" id="UP001590950">
    <property type="component" value="Unassembled WGS sequence"/>
</dbReference>
<comment type="catalytic activity">
    <reaction evidence="8">
        <text>L-seryl-[protein] + ATP = O-phospho-L-seryl-[protein] + ADP + H(+)</text>
        <dbReference type="Rhea" id="RHEA:17989"/>
        <dbReference type="Rhea" id="RHEA-COMP:9863"/>
        <dbReference type="Rhea" id="RHEA-COMP:11604"/>
        <dbReference type="ChEBI" id="CHEBI:15378"/>
        <dbReference type="ChEBI" id="CHEBI:29999"/>
        <dbReference type="ChEBI" id="CHEBI:30616"/>
        <dbReference type="ChEBI" id="CHEBI:83421"/>
        <dbReference type="ChEBI" id="CHEBI:456216"/>
        <dbReference type="EC" id="2.7.11.1"/>
    </reaction>
</comment>
<dbReference type="InterPro" id="IPR008271">
    <property type="entry name" value="Ser/Thr_kinase_AS"/>
</dbReference>
<name>A0ABR4ALX6_9LECA</name>
<protein>
    <recommendedName>
        <fullName evidence="1">non-specific serine/threonine protein kinase</fullName>
        <ecNumber evidence="1">2.7.11.1</ecNumber>
    </recommendedName>
</protein>
<evidence type="ECO:0000256" key="3">
    <source>
        <dbReference type="ARBA" id="ARBA00022679"/>
    </source>
</evidence>
<evidence type="ECO:0000256" key="5">
    <source>
        <dbReference type="ARBA" id="ARBA00022777"/>
    </source>
</evidence>
<accession>A0ABR4ALX6</accession>
<gene>
    <name evidence="10" type="ORF">N7G274_003143</name>
</gene>
<evidence type="ECO:0000313" key="11">
    <source>
        <dbReference type="Proteomes" id="UP001590950"/>
    </source>
</evidence>
<evidence type="ECO:0000256" key="7">
    <source>
        <dbReference type="ARBA" id="ARBA00047899"/>
    </source>
</evidence>
<dbReference type="PROSITE" id="PS00108">
    <property type="entry name" value="PROTEIN_KINASE_ST"/>
    <property type="match status" value="1"/>
</dbReference>
<evidence type="ECO:0000256" key="1">
    <source>
        <dbReference type="ARBA" id="ARBA00012513"/>
    </source>
</evidence>
<dbReference type="InterPro" id="IPR000719">
    <property type="entry name" value="Prot_kinase_dom"/>
</dbReference>
<dbReference type="Pfam" id="PF00069">
    <property type="entry name" value="Pkinase"/>
    <property type="match status" value="1"/>
</dbReference>
<evidence type="ECO:0000256" key="6">
    <source>
        <dbReference type="ARBA" id="ARBA00022840"/>
    </source>
</evidence>
<keyword evidence="6" id="KW-0067">ATP-binding</keyword>
<dbReference type="EMBL" id="JBEFKJ010000009">
    <property type="protein sequence ID" value="KAL2044438.1"/>
    <property type="molecule type" value="Genomic_DNA"/>
</dbReference>
<evidence type="ECO:0000313" key="10">
    <source>
        <dbReference type="EMBL" id="KAL2044438.1"/>
    </source>
</evidence>
<dbReference type="SUPFAM" id="SSF56112">
    <property type="entry name" value="Protein kinase-like (PK-like)"/>
    <property type="match status" value="1"/>
</dbReference>
<evidence type="ECO:0000256" key="8">
    <source>
        <dbReference type="ARBA" id="ARBA00048679"/>
    </source>
</evidence>
<organism evidence="10 11">
    <name type="scientific">Stereocaulon virgatum</name>
    <dbReference type="NCBI Taxonomy" id="373712"/>
    <lineage>
        <taxon>Eukaryota</taxon>
        <taxon>Fungi</taxon>
        <taxon>Dikarya</taxon>
        <taxon>Ascomycota</taxon>
        <taxon>Pezizomycotina</taxon>
        <taxon>Lecanoromycetes</taxon>
        <taxon>OSLEUM clade</taxon>
        <taxon>Lecanoromycetidae</taxon>
        <taxon>Lecanorales</taxon>
        <taxon>Lecanorineae</taxon>
        <taxon>Stereocaulaceae</taxon>
        <taxon>Stereocaulon</taxon>
    </lineage>
</organism>
<sequence length="318" mass="36106">MSQHISRIQSKHQGRLYVRLIQDSFTIPGPVGEHLGLVFEPLREPLWLLGRHLGTVGLLPTILKAFFKLVLQGLDFLHSECHVIHTDLKSDNFLLGFEDSSVIDDYVHQQKANPPLYKEVDRHPIYQSSADFGGLRKGVGLLKINDFGAAVFGNVSTPHRHDIQPEQFCAPEVLLKAGWTYSADIWNLGMVLWELLEDTSLLDGIGPESDVYSREAHFAQMIGLLGPPPRELLDRADSAVHSDLYTTQGEFKYPRLIPSEDFNFSNLTLFLKGEDKRLFIEFASKMLQWLPEERLTAKELYNDPWLNFRPGANQKGSQ</sequence>
<keyword evidence="3" id="KW-0808">Transferase</keyword>
<proteinExistence type="predicted"/>
<dbReference type="SMART" id="SM00220">
    <property type="entry name" value="S_TKc"/>
    <property type="match status" value="1"/>
</dbReference>
<evidence type="ECO:0000256" key="4">
    <source>
        <dbReference type="ARBA" id="ARBA00022741"/>
    </source>
</evidence>
<keyword evidence="5" id="KW-0418">Kinase</keyword>
<dbReference type="Gene3D" id="3.30.200.20">
    <property type="entry name" value="Phosphorylase Kinase, domain 1"/>
    <property type="match status" value="1"/>
</dbReference>
<keyword evidence="4" id="KW-0547">Nucleotide-binding</keyword>
<evidence type="ECO:0000256" key="2">
    <source>
        <dbReference type="ARBA" id="ARBA00022527"/>
    </source>
</evidence>
<comment type="catalytic activity">
    <reaction evidence="7">
        <text>L-threonyl-[protein] + ATP = O-phospho-L-threonyl-[protein] + ADP + H(+)</text>
        <dbReference type="Rhea" id="RHEA:46608"/>
        <dbReference type="Rhea" id="RHEA-COMP:11060"/>
        <dbReference type="Rhea" id="RHEA-COMP:11605"/>
        <dbReference type="ChEBI" id="CHEBI:15378"/>
        <dbReference type="ChEBI" id="CHEBI:30013"/>
        <dbReference type="ChEBI" id="CHEBI:30616"/>
        <dbReference type="ChEBI" id="CHEBI:61977"/>
        <dbReference type="ChEBI" id="CHEBI:456216"/>
        <dbReference type="EC" id="2.7.11.1"/>
    </reaction>
</comment>
<dbReference type="PROSITE" id="PS50011">
    <property type="entry name" value="PROTEIN_KINASE_DOM"/>
    <property type="match status" value="1"/>
</dbReference>
<feature type="domain" description="Protein kinase" evidence="9">
    <location>
        <begin position="1"/>
        <end position="306"/>
    </location>
</feature>
<comment type="caution">
    <text evidence="10">The sequence shown here is derived from an EMBL/GenBank/DDBJ whole genome shotgun (WGS) entry which is preliminary data.</text>
</comment>
<dbReference type="EC" id="2.7.11.1" evidence="1"/>
<dbReference type="InterPro" id="IPR051334">
    <property type="entry name" value="SRPK"/>
</dbReference>
<keyword evidence="2" id="KW-0723">Serine/threonine-protein kinase</keyword>
<dbReference type="PANTHER" id="PTHR47634">
    <property type="entry name" value="PROTEIN KINASE DOMAIN-CONTAINING PROTEIN-RELATED"/>
    <property type="match status" value="1"/>
</dbReference>
<dbReference type="InterPro" id="IPR011009">
    <property type="entry name" value="Kinase-like_dom_sf"/>
</dbReference>
<dbReference type="PANTHER" id="PTHR47634:SF9">
    <property type="entry name" value="PROTEIN KINASE DOMAIN-CONTAINING PROTEIN-RELATED"/>
    <property type="match status" value="1"/>
</dbReference>